<dbReference type="InterPro" id="IPR036388">
    <property type="entry name" value="WH-like_DNA-bd_sf"/>
</dbReference>
<reference evidence="4" key="1">
    <citation type="journal article" date="2014" name="Int. J. Syst. Evol. Microbiol.">
        <title>Complete genome sequence of Corynebacterium casei LMG S-19264T (=DSM 44701T), isolated from a smear-ripened cheese.</title>
        <authorList>
            <consortium name="US DOE Joint Genome Institute (JGI-PGF)"/>
            <person name="Walter F."/>
            <person name="Albersmeier A."/>
            <person name="Kalinowski J."/>
            <person name="Ruckert C."/>
        </authorList>
    </citation>
    <scope>NUCLEOTIDE SEQUENCE</scope>
    <source>
        <strain evidence="4">CGMCC 1.15725</strain>
    </source>
</reference>
<feature type="DNA-binding region" description="OmpR/PhoB-type" evidence="2">
    <location>
        <begin position="5"/>
        <end position="104"/>
    </location>
</feature>
<dbReference type="Pfam" id="PF00486">
    <property type="entry name" value="Trans_reg_C"/>
    <property type="match status" value="1"/>
</dbReference>
<proteinExistence type="predicted"/>
<dbReference type="PANTHER" id="PTHR47691">
    <property type="entry name" value="REGULATOR-RELATED"/>
    <property type="match status" value="1"/>
</dbReference>
<evidence type="ECO:0000259" key="3">
    <source>
        <dbReference type="PROSITE" id="PS51755"/>
    </source>
</evidence>
<dbReference type="EMBL" id="BMJQ01000005">
    <property type="protein sequence ID" value="GGF16801.1"/>
    <property type="molecule type" value="Genomic_DNA"/>
</dbReference>
<name>A0A8J2YST0_9PROT</name>
<dbReference type="InterPro" id="IPR016032">
    <property type="entry name" value="Sig_transdc_resp-reg_C-effctor"/>
</dbReference>
<evidence type="ECO:0000313" key="4">
    <source>
        <dbReference type="EMBL" id="GGF16801.1"/>
    </source>
</evidence>
<dbReference type="InterPro" id="IPR049945">
    <property type="entry name" value="AAA_22"/>
</dbReference>
<accession>A0A8J2YST0</accession>
<dbReference type="Proteomes" id="UP000646365">
    <property type="component" value="Unassembled WGS sequence"/>
</dbReference>
<dbReference type="Gene3D" id="3.40.50.300">
    <property type="entry name" value="P-loop containing nucleotide triphosphate hydrolases"/>
    <property type="match status" value="1"/>
</dbReference>
<dbReference type="Gene3D" id="1.25.40.10">
    <property type="entry name" value="Tetratricopeptide repeat domain"/>
    <property type="match status" value="1"/>
</dbReference>
<dbReference type="SUPFAM" id="SSF52540">
    <property type="entry name" value="P-loop containing nucleoside triphosphate hydrolases"/>
    <property type="match status" value="1"/>
</dbReference>
<dbReference type="InterPro" id="IPR058852">
    <property type="entry name" value="HTH_77"/>
</dbReference>
<organism evidence="4 5">
    <name type="scientific">Aliidongia dinghuensis</name>
    <dbReference type="NCBI Taxonomy" id="1867774"/>
    <lineage>
        <taxon>Bacteria</taxon>
        <taxon>Pseudomonadati</taxon>
        <taxon>Pseudomonadota</taxon>
        <taxon>Alphaproteobacteria</taxon>
        <taxon>Rhodospirillales</taxon>
        <taxon>Dongiaceae</taxon>
        <taxon>Aliidongia</taxon>
    </lineage>
</organism>
<dbReference type="Pfam" id="PF25872">
    <property type="entry name" value="HTH_77"/>
    <property type="match status" value="1"/>
</dbReference>
<gene>
    <name evidence="4" type="ORF">GCM10011611_23200</name>
</gene>
<dbReference type="GO" id="GO:0006355">
    <property type="term" value="P:regulation of DNA-templated transcription"/>
    <property type="evidence" value="ECO:0007669"/>
    <property type="project" value="InterPro"/>
</dbReference>
<dbReference type="AlphaFoldDB" id="A0A8J2YST0"/>
<dbReference type="GO" id="GO:0003677">
    <property type="term" value="F:DNA binding"/>
    <property type="evidence" value="ECO:0007669"/>
    <property type="project" value="UniProtKB-UniRule"/>
</dbReference>
<evidence type="ECO:0000256" key="1">
    <source>
        <dbReference type="ARBA" id="ARBA00023125"/>
    </source>
</evidence>
<dbReference type="SMART" id="SM00862">
    <property type="entry name" value="Trans_reg_C"/>
    <property type="match status" value="1"/>
</dbReference>
<dbReference type="Gene3D" id="1.10.10.10">
    <property type="entry name" value="Winged helix-like DNA-binding domain superfamily/Winged helix DNA-binding domain"/>
    <property type="match status" value="1"/>
</dbReference>
<sequence length="872" mass="93429">MPDVERVFRFGPFCLRPDRRILTCREEAVAIGGRPFDLLVALVERRDRVVAKDELKAVVWPEAAIVEDHTLVVTLASVRKALGAAGGTAKFVGTVTGRGYRFLAPVAIEHGAADAASVNEVLAEEGPAQRLPVPPDRLVGREADLATLLARLPEARLVTLWGAGGIGKTRLAVALAAEAARHYPDGVWFVELAPLRDPRLVVETIAAMLGLPIQGPRPALETVTTFLRPKRLLLVLDSCEHLIDESARFAEAIARHCPEVAILATSRERLSIAGEWVYRVPPLTTPALGQAATAADALRFGAVRLFAERADAALGGFALDDDSVGAVGEICRRLDGLALAIELAAAGLELLTPAALLAHLDARLGLLGAGGRKAPSRHQTLRSTIDWSYDLLTEPERALLRRLSVFAGSFTVASARAVALDDAGDMPDAIAPMLALVDKSLVAPVPAVGDRRFRLLESMQAYGAEKLAPAERRQCLRSLALYLVRFYEEGERLWPTTPTEAWLGAYEPELENLRAALDWAFGPDGDAALGQRLVGHAQELWAELSLLAERQRWLARAEAQADGSTPPAVLGRLRLAAGRNAHPGDPRFLEATLEALEIFRRIDDRLHVAAATDQAGRLMMKPGDTAKAEPYLRDGLVLLRGFGPTKLLTSALYSAVSMCWYADDMAGVRRHLDEIDRIAPGVGDTRMLQAATMMLAELDFAAGRRHEAIARARAAAAAWHGAGHANGLANIQRNLAGYLVAIGDAAGGRAAARAALALTPALGKSLSTAFAIQHLALAEAIDGRAVRAARLAGYSDGYFRAQRRTRESIEQALWDDLSARLEAALPPARLADLLAEGAAWNEEQVVTVALGTVALESAVGVGVGEDRLRQHG</sequence>
<comment type="caution">
    <text evidence="4">The sequence shown here is derived from an EMBL/GenBank/DDBJ whole genome shotgun (WGS) entry which is preliminary data.</text>
</comment>
<reference evidence="4" key="2">
    <citation type="submission" date="2020-09" db="EMBL/GenBank/DDBJ databases">
        <authorList>
            <person name="Sun Q."/>
            <person name="Zhou Y."/>
        </authorList>
    </citation>
    <scope>NUCLEOTIDE SEQUENCE</scope>
    <source>
        <strain evidence="4">CGMCC 1.15725</strain>
    </source>
</reference>
<dbReference type="Pfam" id="PF13401">
    <property type="entry name" value="AAA_22"/>
    <property type="match status" value="1"/>
</dbReference>
<dbReference type="SUPFAM" id="SSF46894">
    <property type="entry name" value="C-terminal effector domain of the bipartite response regulators"/>
    <property type="match status" value="1"/>
</dbReference>
<dbReference type="CDD" id="cd00383">
    <property type="entry name" value="trans_reg_C"/>
    <property type="match status" value="1"/>
</dbReference>
<evidence type="ECO:0000256" key="2">
    <source>
        <dbReference type="PROSITE-ProRule" id="PRU01091"/>
    </source>
</evidence>
<dbReference type="RefSeq" id="WP_189045778.1">
    <property type="nucleotide sequence ID" value="NZ_BMJQ01000005.1"/>
</dbReference>
<dbReference type="PANTHER" id="PTHR47691:SF3">
    <property type="entry name" value="HTH-TYPE TRANSCRIPTIONAL REGULATOR RV0890C-RELATED"/>
    <property type="match status" value="1"/>
</dbReference>
<dbReference type="GO" id="GO:0016887">
    <property type="term" value="F:ATP hydrolysis activity"/>
    <property type="evidence" value="ECO:0007669"/>
    <property type="project" value="InterPro"/>
</dbReference>
<dbReference type="InterPro" id="IPR011990">
    <property type="entry name" value="TPR-like_helical_dom_sf"/>
</dbReference>
<dbReference type="InterPro" id="IPR001867">
    <property type="entry name" value="OmpR/PhoB-type_DNA-bd"/>
</dbReference>
<dbReference type="SUPFAM" id="SSF48452">
    <property type="entry name" value="TPR-like"/>
    <property type="match status" value="1"/>
</dbReference>
<keyword evidence="1 2" id="KW-0238">DNA-binding</keyword>
<keyword evidence="5" id="KW-1185">Reference proteome</keyword>
<protein>
    <recommendedName>
        <fullName evidence="3">OmpR/PhoB-type domain-containing protein</fullName>
    </recommendedName>
</protein>
<evidence type="ECO:0000313" key="5">
    <source>
        <dbReference type="Proteomes" id="UP000646365"/>
    </source>
</evidence>
<dbReference type="GO" id="GO:0000160">
    <property type="term" value="P:phosphorelay signal transduction system"/>
    <property type="evidence" value="ECO:0007669"/>
    <property type="project" value="InterPro"/>
</dbReference>
<dbReference type="PRINTS" id="PR00364">
    <property type="entry name" value="DISEASERSIST"/>
</dbReference>
<dbReference type="InterPro" id="IPR027417">
    <property type="entry name" value="P-loop_NTPase"/>
</dbReference>
<feature type="domain" description="OmpR/PhoB-type" evidence="3">
    <location>
        <begin position="5"/>
        <end position="104"/>
    </location>
</feature>
<dbReference type="PROSITE" id="PS51755">
    <property type="entry name" value="OMPR_PHOB"/>
    <property type="match status" value="1"/>
</dbReference>